<proteinExistence type="predicted"/>
<dbReference type="AlphaFoldDB" id="A0A2T7P2C1"/>
<protein>
    <submittedName>
        <fullName evidence="2">Uncharacterized protein</fullName>
    </submittedName>
</protein>
<feature type="compositionally biased region" description="Basic and acidic residues" evidence="1">
    <location>
        <begin position="278"/>
        <end position="293"/>
    </location>
</feature>
<sequence>MFTLLINLSAFTLETKTTKGKNIYDGCVSPCDFAVRHEAAVVAAHDEASPADVAWPPHVSRDRFSTSAVPCFLTRASLAAAAACSSPVYAPQSGGSEESISYQNNDWQPTQGPVVSVNTPAIHSNLFSLRSSSPPTQTARQRSGGVGTAFTQHHPPTQPSDIKQLSIIIAHHTDRDCTSRQATRAGCSQDEKRVKPDNRIAVCCRRWSSHHNGGCSAGESGERKLQNYSPPTASVNARKQLVPTTTPQPLYLFHPYHQNSSSPIPSPGEITMAKLKRMNKDEKVGESERLPGL</sequence>
<organism evidence="2 3">
    <name type="scientific">Pomacea canaliculata</name>
    <name type="common">Golden apple snail</name>
    <dbReference type="NCBI Taxonomy" id="400727"/>
    <lineage>
        <taxon>Eukaryota</taxon>
        <taxon>Metazoa</taxon>
        <taxon>Spiralia</taxon>
        <taxon>Lophotrochozoa</taxon>
        <taxon>Mollusca</taxon>
        <taxon>Gastropoda</taxon>
        <taxon>Caenogastropoda</taxon>
        <taxon>Architaenioglossa</taxon>
        <taxon>Ampullarioidea</taxon>
        <taxon>Ampullariidae</taxon>
        <taxon>Pomacea</taxon>
    </lineage>
</organism>
<feature type="compositionally biased region" description="Polar residues" evidence="1">
    <location>
        <begin position="149"/>
        <end position="159"/>
    </location>
</feature>
<dbReference type="EMBL" id="PZQS01000007">
    <property type="protein sequence ID" value="PVD27572.1"/>
    <property type="molecule type" value="Genomic_DNA"/>
</dbReference>
<gene>
    <name evidence="2" type="ORF">C0Q70_12734</name>
</gene>
<evidence type="ECO:0000313" key="3">
    <source>
        <dbReference type="Proteomes" id="UP000245119"/>
    </source>
</evidence>
<feature type="region of interest" description="Disordered" evidence="1">
    <location>
        <begin position="127"/>
        <end position="159"/>
    </location>
</feature>
<feature type="compositionally biased region" description="Polar residues" evidence="1">
    <location>
        <begin position="127"/>
        <end position="141"/>
    </location>
</feature>
<feature type="region of interest" description="Disordered" evidence="1">
    <location>
        <begin position="211"/>
        <end position="240"/>
    </location>
</feature>
<dbReference type="Proteomes" id="UP000245119">
    <property type="component" value="Linkage Group LG7"/>
</dbReference>
<name>A0A2T7P2C1_POMCA</name>
<feature type="region of interest" description="Disordered" evidence="1">
    <location>
        <begin position="254"/>
        <end position="293"/>
    </location>
</feature>
<accession>A0A2T7P2C1</accession>
<evidence type="ECO:0000256" key="1">
    <source>
        <dbReference type="SAM" id="MobiDB-lite"/>
    </source>
</evidence>
<keyword evidence="3" id="KW-1185">Reference proteome</keyword>
<reference evidence="2 3" key="1">
    <citation type="submission" date="2018-04" db="EMBL/GenBank/DDBJ databases">
        <title>The genome of golden apple snail Pomacea canaliculata provides insight into stress tolerance and invasive adaptation.</title>
        <authorList>
            <person name="Liu C."/>
            <person name="Liu B."/>
            <person name="Ren Y."/>
            <person name="Zhang Y."/>
            <person name="Wang H."/>
            <person name="Li S."/>
            <person name="Jiang F."/>
            <person name="Yin L."/>
            <person name="Zhang G."/>
            <person name="Qian W."/>
            <person name="Fan W."/>
        </authorList>
    </citation>
    <scope>NUCLEOTIDE SEQUENCE [LARGE SCALE GENOMIC DNA]</scope>
    <source>
        <strain evidence="2">SZHN2017</strain>
        <tissue evidence="2">Muscle</tissue>
    </source>
</reference>
<feature type="compositionally biased region" description="Polar residues" evidence="1">
    <location>
        <begin position="226"/>
        <end position="240"/>
    </location>
</feature>
<evidence type="ECO:0000313" key="2">
    <source>
        <dbReference type="EMBL" id="PVD27572.1"/>
    </source>
</evidence>
<comment type="caution">
    <text evidence="2">The sequence shown here is derived from an EMBL/GenBank/DDBJ whole genome shotgun (WGS) entry which is preliminary data.</text>
</comment>